<evidence type="ECO:0000256" key="2">
    <source>
        <dbReference type="ARBA" id="ARBA00022448"/>
    </source>
</evidence>
<comment type="similarity">
    <text evidence="7">Belongs to the binding-protein-dependent transport system permease family.</text>
</comment>
<proteinExistence type="inferred from homology"/>
<keyword evidence="3" id="KW-1003">Cell membrane</keyword>
<evidence type="ECO:0000259" key="8">
    <source>
        <dbReference type="PROSITE" id="PS50928"/>
    </source>
</evidence>
<evidence type="ECO:0000256" key="7">
    <source>
        <dbReference type="RuleBase" id="RU363032"/>
    </source>
</evidence>
<dbReference type="PANTHER" id="PTHR30043">
    <property type="entry name" value="PHOSPHONATES TRANSPORT SYSTEM PERMEASE PROTEIN"/>
    <property type="match status" value="1"/>
</dbReference>
<comment type="caution">
    <text evidence="9">The sequence shown here is derived from an EMBL/GenBank/DDBJ whole genome shotgun (WGS) entry which is preliminary data.</text>
</comment>
<feature type="transmembrane region" description="Helical" evidence="7">
    <location>
        <begin position="276"/>
        <end position="294"/>
    </location>
</feature>
<evidence type="ECO:0000313" key="9">
    <source>
        <dbReference type="EMBL" id="PWL18491.1"/>
    </source>
</evidence>
<dbReference type="GO" id="GO:0005886">
    <property type="term" value="C:plasma membrane"/>
    <property type="evidence" value="ECO:0007669"/>
    <property type="project" value="UniProtKB-SubCell"/>
</dbReference>
<sequence length="308" mass="34013">MTNASLAAKDGHNDPVDIFEAHRAQLIRSRRAMNVLFLVLFVAVLAASIHVSRFYPERLASGLPRIFEYFGTIMPNLELDKLFLGRGENGRAVPGSIVYWYSDFWLYVRLIIETVLMALTSTIIGAACAFLLCFPASRNLAPNSVVYWLSRRFMEVCRGVPEILYALILVFAVGIGPLAGVIAIAIHTAGALGKLFSEVNENASMRPLEGVRGVGGNWFEEMRYGVVPQVLPNFASYTLLRFEINVRSSSIVGFVGAGGIGQELNRVISLYSDDRVVAVLLLVIVLVTAIDLLSERVRTHFIGKENFQ</sequence>
<organism evidence="9 10">
    <name type="scientific">Falsochrobactrum shanghaiense</name>
    <dbReference type="NCBI Taxonomy" id="2201899"/>
    <lineage>
        <taxon>Bacteria</taxon>
        <taxon>Pseudomonadati</taxon>
        <taxon>Pseudomonadota</taxon>
        <taxon>Alphaproteobacteria</taxon>
        <taxon>Hyphomicrobiales</taxon>
        <taxon>Brucellaceae</taxon>
        <taxon>Falsochrobactrum</taxon>
    </lineage>
</organism>
<name>A0A316JB66_9HYPH</name>
<evidence type="ECO:0000256" key="4">
    <source>
        <dbReference type="ARBA" id="ARBA00022692"/>
    </source>
</evidence>
<dbReference type="CDD" id="cd06261">
    <property type="entry name" value="TM_PBP2"/>
    <property type="match status" value="1"/>
</dbReference>
<dbReference type="InterPro" id="IPR005769">
    <property type="entry name" value="PhnE/PtxC"/>
</dbReference>
<dbReference type="AlphaFoldDB" id="A0A316JB66"/>
<dbReference type="SUPFAM" id="SSF161098">
    <property type="entry name" value="MetI-like"/>
    <property type="match status" value="1"/>
</dbReference>
<gene>
    <name evidence="9" type="primary">phnE</name>
    <name evidence="9" type="ORF">DKP76_05180</name>
</gene>
<dbReference type="PROSITE" id="PS50928">
    <property type="entry name" value="ABC_TM1"/>
    <property type="match status" value="1"/>
</dbReference>
<protein>
    <submittedName>
        <fullName evidence="9">Phosphonate ABC transporter, permease protein PhnE</fullName>
    </submittedName>
</protein>
<dbReference type="EMBL" id="QGDB01000002">
    <property type="protein sequence ID" value="PWL18491.1"/>
    <property type="molecule type" value="Genomic_DNA"/>
</dbReference>
<evidence type="ECO:0000256" key="5">
    <source>
        <dbReference type="ARBA" id="ARBA00022989"/>
    </source>
</evidence>
<keyword evidence="6 7" id="KW-0472">Membrane</keyword>
<evidence type="ECO:0000256" key="1">
    <source>
        <dbReference type="ARBA" id="ARBA00004651"/>
    </source>
</evidence>
<dbReference type="InterPro" id="IPR035906">
    <property type="entry name" value="MetI-like_sf"/>
</dbReference>
<dbReference type="InterPro" id="IPR000515">
    <property type="entry name" value="MetI-like"/>
</dbReference>
<evidence type="ECO:0000313" key="10">
    <source>
        <dbReference type="Proteomes" id="UP000245865"/>
    </source>
</evidence>
<comment type="subcellular location">
    <subcellularLocation>
        <location evidence="1 7">Cell membrane</location>
        <topology evidence="1 7">Multi-pass membrane protein</topology>
    </subcellularLocation>
</comment>
<feature type="transmembrane region" description="Helical" evidence="7">
    <location>
        <begin position="35"/>
        <end position="55"/>
    </location>
</feature>
<dbReference type="Pfam" id="PF00528">
    <property type="entry name" value="BPD_transp_1"/>
    <property type="match status" value="1"/>
</dbReference>
<dbReference type="PANTHER" id="PTHR30043:SF1">
    <property type="entry name" value="ABC TRANSPORT SYSTEM PERMEASE PROTEIN P69"/>
    <property type="match status" value="1"/>
</dbReference>
<dbReference type="GO" id="GO:0015416">
    <property type="term" value="F:ABC-type phosphonate transporter activity"/>
    <property type="evidence" value="ECO:0007669"/>
    <property type="project" value="InterPro"/>
</dbReference>
<dbReference type="NCBIfam" id="TIGR01097">
    <property type="entry name" value="PhnE"/>
    <property type="match status" value="1"/>
</dbReference>
<keyword evidence="10" id="KW-1185">Reference proteome</keyword>
<accession>A0A316JB66</accession>
<dbReference type="Gene3D" id="1.10.3720.10">
    <property type="entry name" value="MetI-like"/>
    <property type="match status" value="1"/>
</dbReference>
<dbReference type="Proteomes" id="UP000245865">
    <property type="component" value="Unassembled WGS sequence"/>
</dbReference>
<dbReference type="OrthoDB" id="9808005at2"/>
<keyword evidence="5 7" id="KW-1133">Transmembrane helix</keyword>
<evidence type="ECO:0000256" key="6">
    <source>
        <dbReference type="ARBA" id="ARBA00023136"/>
    </source>
</evidence>
<feature type="transmembrane region" description="Helical" evidence="7">
    <location>
        <begin position="104"/>
        <end position="134"/>
    </location>
</feature>
<feature type="domain" description="ABC transmembrane type-1" evidence="8">
    <location>
        <begin position="111"/>
        <end position="294"/>
    </location>
</feature>
<keyword evidence="2 7" id="KW-0813">Transport</keyword>
<keyword evidence="4 7" id="KW-0812">Transmembrane</keyword>
<feature type="transmembrane region" description="Helical" evidence="7">
    <location>
        <begin position="163"/>
        <end position="186"/>
    </location>
</feature>
<evidence type="ECO:0000256" key="3">
    <source>
        <dbReference type="ARBA" id="ARBA00022475"/>
    </source>
</evidence>
<reference evidence="9 10" key="1">
    <citation type="submission" date="2018-05" db="EMBL/GenBank/DDBJ databases">
        <title>Comparative genomic sequence analysis between strain HN4 and CCM 8460T (Falsochrobactrum ovis) will provide more evidence to prove that HN4 is a new species of Falsochrobactrum.</title>
        <authorList>
            <person name="Lyu W."/>
            <person name="Sun L."/>
            <person name="Yao L."/>
        </authorList>
    </citation>
    <scope>NUCLEOTIDE SEQUENCE [LARGE SCALE GENOMIC DNA]</scope>
    <source>
        <strain evidence="9 10">HN4</strain>
    </source>
</reference>